<evidence type="ECO:0000256" key="3">
    <source>
        <dbReference type="ARBA" id="ARBA00022989"/>
    </source>
</evidence>
<comment type="caution">
    <text evidence="7">The sequence shown here is derived from an EMBL/GenBank/DDBJ whole genome shotgun (WGS) entry which is preliminary data.</text>
</comment>
<dbReference type="GO" id="GO:0016020">
    <property type="term" value="C:membrane"/>
    <property type="evidence" value="ECO:0007669"/>
    <property type="project" value="UniProtKB-SubCell"/>
</dbReference>
<feature type="transmembrane region" description="Helical" evidence="6">
    <location>
        <begin position="244"/>
        <end position="266"/>
    </location>
</feature>
<feature type="compositionally biased region" description="Basic and acidic residues" evidence="5">
    <location>
        <begin position="478"/>
        <end position="495"/>
    </location>
</feature>
<feature type="transmembrane region" description="Helical" evidence="6">
    <location>
        <begin position="216"/>
        <end position="232"/>
    </location>
</feature>
<keyword evidence="4 6" id="KW-0472">Membrane</keyword>
<dbReference type="PANTHER" id="PTHR12570:SF9">
    <property type="entry name" value="MAGNESIUM TRANSPORTER NIPA8-RELATED"/>
    <property type="match status" value="1"/>
</dbReference>
<organism evidence="7 8">
    <name type="scientific">Perkinsus olseni</name>
    <name type="common">Perkinsus atlanticus</name>
    <dbReference type="NCBI Taxonomy" id="32597"/>
    <lineage>
        <taxon>Eukaryota</taxon>
        <taxon>Sar</taxon>
        <taxon>Alveolata</taxon>
        <taxon>Perkinsozoa</taxon>
        <taxon>Perkinsea</taxon>
        <taxon>Perkinsida</taxon>
        <taxon>Perkinsidae</taxon>
        <taxon>Perkinsus</taxon>
    </lineage>
</organism>
<feature type="transmembrane region" description="Helical" evidence="6">
    <location>
        <begin position="272"/>
        <end position="294"/>
    </location>
</feature>
<dbReference type="InterPro" id="IPR008521">
    <property type="entry name" value="Mg_trans_NIPA"/>
</dbReference>
<feature type="transmembrane region" description="Helical" evidence="6">
    <location>
        <begin position="67"/>
        <end position="87"/>
    </location>
</feature>
<evidence type="ECO:0000256" key="5">
    <source>
        <dbReference type="SAM" id="MobiDB-lite"/>
    </source>
</evidence>
<dbReference type="GO" id="GO:0015095">
    <property type="term" value="F:magnesium ion transmembrane transporter activity"/>
    <property type="evidence" value="ECO:0007669"/>
    <property type="project" value="InterPro"/>
</dbReference>
<evidence type="ECO:0000256" key="6">
    <source>
        <dbReference type="SAM" id="Phobius"/>
    </source>
</evidence>
<keyword evidence="3 6" id="KW-1133">Transmembrane helix</keyword>
<evidence type="ECO:0000256" key="2">
    <source>
        <dbReference type="ARBA" id="ARBA00022692"/>
    </source>
</evidence>
<evidence type="ECO:0000256" key="1">
    <source>
        <dbReference type="ARBA" id="ARBA00004141"/>
    </source>
</evidence>
<dbReference type="Proteomes" id="UP000553632">
    <property type="component" value="Unassembled WGS sequence"/>
</dbReference>
<feature type="transmembrane region" description="Helical" evidence="6">
    <location>
        <begin position="118"/>
        <end position="146"/>
    </location>
</feature>
<gene>
    <name evidence="7" type="primary">NIPAL3_7</name>
    <name evidence="7" type="ORF">FOZ63_033322</name>
</gene>
<evidence type="ECO:0000313" key="8">
    <source>
        <dbReference type="Proteomes" id="UP000553632"/>
    </source>
</evidence>
<comment type="subcellular location">
    <subcellularLocation>
        <location evidence="1">Membrane</location>
        <topology evidence="1">Multi-pass membrane protein</topology>
    </subcellularLocation>
</comment>
<evidence type="ECO:0000313" key="7">
    <source>
        <dbReference type="EMBL" id="KAF4707903.1"/>
    </source>
</evidence>
<dbReference type="Pfam" id="PF05653">
    <property type="entry name" value="Mg_trans_NIPA"/>
    <property type="match status" value="1"/>
</dbReference>
<keyword evidence="8" id="KW-1185">Reference proteome</keyword>
<protein>
    <submittedName>
        <fullName evidence="7">NIPA-like protein 3</fullName>
    </submittedName>
</protein>
<dbReference type="PANTHER" id="PTHR12570">
    <property type="match status" value="1"/>
</dbReference>
<proteinExistence type="predicted"/>
<dbReference type="AlphaFoldDB" id="A0A7J6QHX8"/>
<sequence>MTAAWGFALGICINIVGAVTTNLGTVLMKYHAAVRSGFGPWLKVGLTLFCIGSILTFSSFALAPQSLLAGVSAVQFVSNLLFARFLLGENFNVTSLETENPDSVDEIFDDYFFSFHHLYFLCGLLGLCSLLAIMFWLRTGVFVFWARNSPKATRLQWELSLPRSQGRKTRFVLPLLYSTVAASIGGQSVVSGKVLAVVLAAGIVEGEPQQLYQPRTFLVLALWILAAVFWVIHLNRALRIFPGAFVVPLTQVCWTFATMMSGGIVFKEFQQMAAWALALFSVAAAVLFFGVFLLSPRKGETATADEGQQQTAAEGICDEEEGTRESLDADGSEVPPPLPPLGPRRNTETELSARQNSMRQFMSAISIDACRDVRSDDELQMPGSFIFTPRGESMHVADQPAGPSAAVRADGRQVTVTLEASLEESGDVEASFPDPPYIRIMRWWCRRRRARRQRSRMSSSGGSKDLPSTGARSSELSTPKEIDLNDIETAVRDEPLPDGDGPAQQLGHRSPSGRFDYTSTGV</sequence>
<name>A0A7J6QHX8_PEROL</name>
<feature type="transmembrane region" description="Helical" evidence="6">
    <location>
        <begin position="42"/>
        <end position="60"/>
    </location>
</feature>
<feature type="region of interest" description="Disordered" evidence="5">
    <location>
        <begin position="451"/>
        <end position="522"/>
    </location>
</feature>
<accession>A0A7J6QHX8</accession>
<reference evidence="7 8" key="1">
    <citation type="submission" date="2020-04" db="EMBL/GenBank/DDBJ databases">
        <title>Perkinsus olseni comparative genomics.</title>
        <authorList>
            <person name="Bogema D.R."/>
        </authorList>
    </citation>
    <scope>NUCLEOTIDE SEQUENCE [LARGE SCALE GENOMIC DNA]</scope>
    <source>
        <strain evidence="7 8">ATCC PRA-207</strain>
    </source>
</reference>
<dbReference type="EMBL" id="JABANO010032847">
    <property type="protein sequence ID" value="KAF4707903.1"/>
    <property type="molecule type" value="Genomic_DNA"/>
</dbReference>
<feature type="region of interest" description="Disordered" evidence="5">
    <location>
        <begin position="302"/>
        <end position="353"/>
    </location>
</feature>
<keyword evidence="2 6" id="KW-0812">Transmembrane</keyword>
<evidence type="ECO:0000256" key="4">
    <source>
        <dbReference type="ARBA" id="ARBA00023136"/>
    </source>
</evidence>